<proteinExistence type="inferred from homology"/>
<dbReference type="GO" id="GO:0005212">
    <property type="term" value="F:structural constituent of eye lens"/>
    <property type="evidence" value="ECO:0007669"/>
    <property type="project" value="UniProtKB-KW"/>
</dbReference>
<protein>
    <recommendedName>
        <fullName evidence="4">Beta/gamma crystallin 'Greek key' domain-containing protein</fullName>
    </recommendedName>
</protein>
<evidence type="ECO:0000313" key="5">
    <source>
        <dbReference type="EMBL" id="KAJ8415089.1"/>
    </source>
</evidence>
<evidence type="ECO:0000256" key="3">
    <source>
        <dbReference type="ARBA" id="ARBA00022737"/>
    </source>
</evidence>
<dbReference type="EMBL" id="JAINUG010000010">
    <property type="protein sequence ID" value="KAJ8415089.1"/>
    <property type="molecule type" value="Genomic_DNA"/>
</dbReference>
<feature type="domain" description="Beta/gamma crystallin 'Greek key'" evidence="4">
    <location>
        <begin position="3"/>
        <end position="41"/>
    </location>
</feature>
<evidence type="ECO:0000259" key="4">
    <source>
        <dbReference type="PROSITE" id="PS50915"/>
    </source>
</evidence>
<comment type="similarity">
    <text evidence="1">Belongs to the beta/gamma-crystallin family.</text>
</comment>
<dbReference type="PANTHER" id="PTHR11818:SF129">
    <property type="entry name" value="CRYSTALLIN, GAMMA M6-RELATED"/>
    <property type="match status" value="1"/>
</dbReference>
<keyword evidence="3" id="KW-0677">Repeat</keyword>
<organism evidence="5 6">
    <name type="scientific">Aldrovandia affinis</name>
    <dbReference type="NCBI Taxonomy" id="143900"/>
    <lineage>
        <taxon>Eukaryota</taxon>
        <taxon>Metazoa</taxon>
        <taxon>Chordata</taxon>
        <taxon>Craniata</taxon>
        <taxon>Vertebrata</taxon>
        <taxon>Euteleostomi</taxon>
        <taxon>Actinopterygii</taxon>
        <taxon>Neopterygii</taxon>
        <taxon>Teleostei</taxon>
        <taxon>Notacanthiformes</taxon>
        <taxon>Halosauridae</taxon>
        <taxon>Aldrovandia</taxon>
    </lineage>
</organism>
<dbReference type="PRINTS" id="PR01367">
    <property type="entry name" value="BGCRYSTALLIN"/>
</dbReference>
<dbReference type="FunFam" id="2.60.20.10:FF:000003">
    <property type="entry name" value="Crystallin gamma S"/>
    <property type="match status" value="1"/>
</dbReference>
<keyword evidence="2" id="KW-0273">Eye lens protein</keyword>
<evidence type="ECO:0000256" key="1">
    <source>
        <dbReference type="ARBA" id="ARBA00009646"/>
    </source>
</evidence>
<dbReference type="InterPro" id="IPR050252">
    <property type="entry name" value="Beta/Gamma-Crystallin"/>
</dbReference>
<comment type="caution">
    <text evidence="5">The sequence shown here is derived from an EMBL/GenBank/DDBJ whole genome shotgun (WGS) entry which is preliminary data.</text>
</comment>
<keyword evidence="6" id="KW-1185">Reference proteome</keyword>
<dbReference type="InterPro" id="IPR001064">
    <property type="entry name" value="Beta/gamma_crystallin"/>
</dbReference>
<sequence length="138" mass="16525">MKVEIIFYEDRDFQGRFYECSRDCADLHSYFSLCNSVRVESGCSVLYERPNYMGLGLYERPDFGSQIAEHIEDCPLAQETFWLREVHSSVVMDGAWMFYEQPNYRGRQYFLDRGEYRKHMDWGTTTPVVHSFHRITKF</sequence>
<dbReference type="AlphaFoldDB" id="A0AAD7T631"/>
<name>A0AAD7T631_9TELE</name>
<evidence type="ECO:0000256" key="2">
    <source>
        <dbReference type="ARBA" id="ARBA00022613"/>
    </source>
</evidence>
<dbReference type="Gene3D" id="2.60.20.10">
    <property type="entry name" value="Crystallins"/>
    <property type="match status" value="2"/>
</dbReference>
<dbReference type="GO" id="GO:0007601">
    <property type="term" value="P:visual perception"/>
    <property type="evidence" value="ECO:0007669"/>
    <property type="project" value="TreeGrafter"/>
</dbReference>
<evidence type="ECO:0000313" key="6">
    <source>
        <dbReference type="Proteomes" id="UP001221898"/>
    </source>
</evidence>
<dbReference type="SUPFAM" id="SSF49695">
    <property type="entry name" value="gamma-Crystallin-like"/>
    <property type="match status" value="1"/>
</dbReference>
<accession>A0AAD7T631</accession>
<dbReference type="InterPro" id="IPR011024">
    <property type="entry name" value="G_crystallin-like"/>
</dbReference>
<feature type="domain" description="Beta/gamma crystallin 'Greek key'" evidence="4">
    <location>
        <begin position="94"/>
        <end position="136"/>
    </location>
</feature>
<dbReference type="SMART" id="SM00247">
    <property type="entry name" value="XTALbg"/>
    <property type="match status" value="2"/>
</dbReference>
<dbReference type="PANTHER" id="PTHR11818">
    <property type="entry name" value="BETA/GAMMA CRYSTALLIN"/>
    <property type="match status" value="1"/>
</dbReference>
<dbReference type="Proteomes" id="UP001221898">
    <property type="component" value="Unassembled WGS sequence"/>
</dbReference>
<gene>
    <name evidence="5" type="ORF">AAFF_G00007870</name>
</gene>
<dbReference type="PROSITE" id="PS50915">
    <property type="entry name" value="CRYSTALLIN_BETA_GAMMA"/>
    <property type="match status" value="2"/>
</dbReference>
<reference evidence="5" key="1">
    <citation type="journal article" date="2023" name="Science">
        <title>Genome structures resolve the early diversification of teleost fishes.</title>
        <authorList>
            <person name="Parey E."/>
            <person name="Louis A."/>
            <person name="Montfort J."/>
            <person name="Bouchez O."/>
            <person name="Roques C."/>
            <person name="Iampietro C."/>
            <person name="Lluch J."/>
            <person name="Castinel A."/>
            <person name="Donnadieu C."/>
            <person name="Desvignes T."/>
            <person name="Floi Bucao C."/>
            <person name="Jouanno E."/>
            <person name="Wen M."/>
            <person name="Mejri S."/>
            <person name="Dirks R."/>
            <person name="Jansen H."/>
            <person name="Henkel C."/>
            <person name="Chen W.J."/>
            <person name="Zahm M."/>
            <person name="Cabau C."/>
            <person name="Klopp C."/>
            <person name="Thompson A.W."/>
            <person name="Robinson-Rechavi M."/>
            <person name="Braasch I."/>
            <person name="Lecointre G."/>
            <person name="Bobe J."/>
            <person name="Postlethwait J.H."/>
            <person name="Berthelot C."/>
            <person name="Roest Crollius H."/>
            <person name="Guiguen Y."/>
        </authorList>
    </citation>
    <scope>NUCLEOTIDE SEQUENCE</scope>
    <source>
        <strain evidence="5">NC1722</strain>
    </source>
</reference>
<dbReference type="GO" id="GO:0002088">
    <property type="term" value="P:lens development in camera-type eye"/>
    <property type="evidence" value="ECO:0007669"/>
    <property type="project" value="TreeGrafter"/>
</dbReference>
<dbReference type="Pfam" id="PF00030">
    <property type="entry name" value="Crystall"/>
    <property type="match status" value="2"/>
</dbReference>